<feature type="region of interest" description="Disordered" evidence="1">
    <location>
        <begin position="104"/>
        <end position="130"/>
    </location>
</feature>
<proteinExistence type="predicted"/>
<accession>I4EYP9</accession>
<protein>
    <submittedName>
        <fullName evidence="2">Uncharacterized protein</fullName>
    </submittedName>
</protein>
<gene>
    <name evidence="2" type="ordered locus">MODMU_3087</name>
</gene>
<keyword evidence="3" id="KW-1185">Reference proteome</keyword>
<evidence type="ECO:0000256" key="1">
    <source>
        <dbReference type="SAM" id="MobiDB-lite"/>
    </source>
</evidence>
<name>I4EYP9_MODI5</name>
<organism evidence="2 3">
    <name type="scientific">Modestobacter italicus (strain DSM 44449 / CECT 9708 / BC 501)</name>
    <dbReference type="NCBI Taxonomy" id="2732864"/>
    <lineage>
        <taxon>Bacteria</taxon>
        <taxon>Bacillati</taxon>
        <taxon>Actinomycetota</taxon>
        <taxon>Actinomycetes</taxon>
        <taxon>Geodermatophilales</taxon>
        <taxon>Geodermatophilaceae</taxon>
        <taxon>Modestobacter</taxon>
    </lineage>
</organism>
<dbReference type="HOGENOM" id="CLU_1935663_0_0_11"/>
<dbReference type="STRING" id="477641.MODMU_3087"/>
<dbReference type="EMBL" id="FO203431">
    <property type="protein sequence ID" value="CCH88512.1"/>
    <property type="molecule type" value="Genomic_DNA"/>
</dbReference>
<evidence type="ECO:0000313" key="3">
    <source>
        <dbReference type="Proteomes" id="UP000006461"/>
    </source>
</evidence>
<dbReference type="KEGG" id="mmar:MODMU_3087"/>
<sequence>MPAALSSGLNRVIPRQREPRAELRPLAAISDPGAPAGSWHECADWWRPTVVCPAETKADRLELESESTIELLSLLRQFLLGLTPLTEPLVRHLNYRRTRRPLGYRSRGWHGQQSGGIPRVAGRSAGPDRE</sequence>
<dbReference type="AlphaFoldDB" id="I4EYP9"/>
<evidence type="ECO:0000313" key="2">
    <source>
        <dbReference type="EMBL" id="CCH88512.1"/>
    </source>
</evidence>
<dbReference type="Proteomes" id="UP000006461">
    <property type="component" value="Chromosome"/>
</dbReference>
<reference evidence="2 3" key="1">
    <citation type="journal article" date="2012" name="J. Bacteriol.">
        <title>Genome Sequence of Radiation-Resistant Modestobacter marinus Strain BC501, a Representative Actinobacterium That Thrives on Calcareous Stone Surfaces.</title>
        <authorList>
            <person name="Normand P."/>
            <person name="Gury J."/>
            <person name="Pujic P."/>
            <person name="Chouaia B."/>
            <person name="Crotti E."/>
            <person name="Brusetti L."/>
            <person name="Daffonchio D."/>
            <person name="Vacherie B."/>
            <person name="Barbe V."/>
            <person name="Medigue C."/>
            <person name="Calteau A."/>
            <person name="Ghodhbane-Gtari F."/>
            <person name="Essoussi I."/>
            <person name="Nouioui I."/>
            <person name="Abbassi-Ghozzi I."/>
            <person name="Gtari M."/>
        </authorList>
    </citation>
    <scope>NUCLEOTIDE SEQUENCE [LARGE SCALE GENOMIC DNA]</scope>
    <source>
        <strain evidence="3">BC 501</strain>
    </source>
</reference>